<accession>A0A8C2IPX6</accession>
<dbReference type="PANTHER" id="PTHR45913:SF19">
    <property type="entry name" value="LOW QUALITY PROTEIN: ZINC FINGER BED DOMAIN-CONTAINING PROTEIN 5-LIKE"/>
    <property type="match status" value="1"/>
</dbReference>
<reference evidence="2" key="1">
    <citation type="submission" date="2025-08" db="UniProtKB">
        <authorList>
            <consortium name="Ensembl"/>
        </authorList>
    </citation>
    <scope>IDENTIFICATION</scope>
</reference>
<dbReference type="InterPro" id="IPR012337">
    <property type="entry name" value="RNaseH-like_sf"/>
</dbReference>
<feature type="region of interest" description="Disordered" evidence="1">
    <location>
        <begin position="524"/>
        <end position="546"/>
    </location>
</feature>
<feature type="compositionally biased region" description="Basic and acidic residues" evidence="1">
    <location>
        <begin position="536"/>
        <end position="546"/>
    </location>
</feature>
<dbReference type="SUPFAM" id="SSF53098">
    <property type="entry name" value="Ribonuclease H-like"/>
    <property type="match status" value="1"/>
</dbReference>
<evidence type="ECO:0000313" key="2">
    <source>
        <dbReference type="Ensembl" id="ENSCCRP00020082982.1"/>
    </source>
</evidence>
<sequence length="546" mass="61111">MKFGFFWTGDLEDPRPHCVLYYEILANEAMKPSKLKRHFESKHKDCTDKPVSFFERKRDELEQHMSKNTSQFFMPGENAKATEASYRVSLLIAKTGKPHSIGETLVKPAAEVMANVMLGKKASDDMHKVPLSNDTVQRRITSMSETVQEQLITRLHQSPFFSLQLDEYIHARSVHEDFLFCKSLPTNTTGEAIFDALNAFIVHNKTDWKCCVGVCTDGATAMTAKLKGLVTCVGNVAPSSVSTHCCIHREQLAVKKMPSCLKTVLDEAVKIVNSIKGKALNSRLFKVLCEEMGSEHTKLLFHTKVRWLSRGKVLSTLNLALQGKTVTIFTVQDKIKGARTKLKLWCARIDRREFDCFPTLADFLLETEETLGVDTVTAIKEHLQGLHMQLGKYFPELDVDFEWIRNPFGDIIEQCTKLSIQEGNSLVDIASDGGLKMSFKQQLLTDFWAQLLPEHPKLAESALKVLMPFPTKYNCEVGFSTLVGFSPRLGKPTPTAVPSSVPFGTEVSVCPLPKLSGQRELLTVGPPHFSSSQDVQRPHESVGEMS</sequence>
<evidence type="ECO:0000256" key="1">
    <source>
        <dbReference type="SAM" id="MobiDB-lite"/>
    </source>
</evidence>
<name>A0A8C2IPX6_CYPCA</name>
<dbReference type="Proteomes" id="UP000694701">
    <property type="component" value="Unplaced"/>
</dbReference>
<protein>
    <recommendedName>
        <fullName evidence="4">DUF4371 domain-containing protein</fullName>
    </recommendedName>
</protein>
<organism evidence="2 3">
    <name type="scientific">Cyprinus carpio</name>
    <name type="common">Common carp</name>
    <dbReference type="NCBI Taxonomy" id="7962"/>
    <lineage>
        <taxon>Eukaryota</taxon>
        <taxon>Metazoa</taxon>
        <taxon>Chordata</taxon>
        <taxon>Craniata</taxon>
        <taxon>Vertebrata</taxon>
        <taxon>Euteleostomi</taxon>
        <taxon>Actinopterygii</taxon>
        <taxon>Neopterygii</taxon>
        <taxon>Teleostei</taxon>
        <taxon>Ostariophysi</taxon>
        <taxon>Cypriniformes</taxon>
        <taxon>Cyprinidae</taxon>
        <taxon>Cyprininae</taxon>
        <taxon>Cyprinus</taxon>
    </lineage>
</organism>
<dbReference type="AlphaFoldDB" id="A0A8C2IPX6"/>
<evidence type="ECO:0008006" key="4">
    <source>
        <dbReference type="Google" id="ProtNLM"/>
    </source>
</evidence>
<dbReference type="Ensembl" id="ENSCCRT00020090825.1">
    <property type="protein sequence ID" value="ENSCCRP00020082982.1"/>
    <property type="gene ID" value="ENSCCRG00020038288.1"/>
</dbReference>
<dbReference type="PANTHER" id="PTHR45913">
    <property type="entry name" value="EPM2A-INTERACTING PROTEIN 1"/>
    <property type="match status" value="1"/>
</dbReference>
<proteinExistence type="predicted"/>
<evidence type="ECO:0000313" key="3">
    <source>
        <dbReference type="Proteomes" id="UP000694701"/>
    </source>
</evidence>